<dbReference type="EMBL" id="CP144541">
    <property type="protein sequence ID" value="WVW79781.1"/>
    <property type="molecule type" value="Genomic_DNA"/>
</dbReference>
<dbReference type="GeneID" id="30204827"/>
<organism evidence="1 2">
    <name type="scientific">Kwoniella bestiolae CBS 10118</name>
    <dbReference type="NCBI Taxonomy" id="1296100"/>
    <lineage>
        <taxon>Eukaryota</taxon>
        <taxon>Fungi</taxon>
        <taxon>Dikarya</taxon>
        <taxon>Basidiomycota</taxon>
        <taxon>Agaricomycotina</taxon>
        <taxon>Tremellomycetes</taxon>
        <taxon>Tremellales</taxon>
        <taxon>Cryptococcaceae</taxon>
        <taxon>Kwoniella</taxon>
    </lineage>
</organism>
<evidence type="ECO:0000313" key="1">
    <source>
        <dbReference type="EMBL" id="WVW79781.1"/>
    </source>
</evidence>
<reference evidence="1" key="1">
    <citation type="submission" date="2013-07" db="EMBL/GenBank/DDBJ databases">
        <authorList>
            <consortium name="The Broad Institute Genome Sequencing Platform"/>
            <person name="Cuomo C."/>
            <person name="Litvintseva A."/>
            <person name="Chen Y."/>
            <person name="Heitman J."/>
            <person name="Sun S."/>
            <person name="Springer D."/>
            <person name="Dromer F."/>
            <person name="Young S.K."/>
            <person name="Zeng Q."/>
            <person name="Gargeya S."/>
            <person name="Fitzgerald M."/>
            <person name="Abouelleil A."/>
            <person name="Alvarado L."/>
            <person name="Berlin A.M."/>
            <person name="Chapman S.B."/>
            <person name="Dewar J."/>
            <person name="Goldberg J."/>
            <person name="Griggs A."/>
            <person name="Gujja S."/>
            <person name="Hansen M."/>
            <person name="Howarth C."/>
            <person name="Imamovic A."/>
            <person name="Larimer J."/>
            <person name="McCowan C."/>
            <person name="Murphy C."/>
            <person name="Pearson M."/>
            <person name="Priest M."/>
            <person name="Roberts A."/>
            <person name="Saif S."/>
            <person name="Shea T."/>
            <person name="Sykes S."/>
            <person name="Wortman J."/>
            <person name="Nusbaum C."/>
            <person name="Birren B."/>
        </authorList>
    </citation>
    <scope>NUCLEOTIDE SEQUENCE</scope>
    <source>
        <strain evidence="1">CBS 10118</strain>
    </source>
</reference>
<dbReference type="AlphaFoldDB" id="A0AAJ8M634"/>
<accession>A0AAJ8M634</accession>
<name>A0AAJ8M634_9TREE</name>
<sequence>MTTANFISTPSGKTLPVDIIHHILTDLQKTQQLGSLANLRACSETQYQLITPYLYKDITVNGPQFKKLFDPLVQCSIKTNTITTVDPQDLEKDWRVAKALGIHWALSKIHCITFDQSINDVLKDETSFVGSIESMIHLSENNNERLLHNLWKVCFNLKFASIEHLQEIHTITGIIAHCCYPVSICVRHIFLPTGLPPSILDRYWKYWTKIPIKDDHLVYHDIGLTIPLIPAPSRITPRVSLSKCICTTQSHTCSRCKADYPISQKNFLNRLIFGLCDKKSTRCLRVVQGREPQSCTEDDLTVLKGDLIKRLKVLFRDHPEDTARYRIRFRNIREWPEKTEWVRGEEALREPPCEACDDKPYDSFSVIKGYRS</sequence>
<dbReference type="RefSeq" id="XP_019050008.2">
    <property type="nucleotide sequence ID" value="XM_019187130.2"/>
</dbReference>
<evidence type="ECO:0000313" key="2">
    <source>
        <dbReference type="Proteomes" id="UP000092730"/>
    </source>
</evidence>
<protein>
    <submittedName>
        <fullName evidence="1">Uncharacterized protein</fullName>
    </submittedName>
</protein>
<dbReference type="Proteomes" id="UP000092730">
    <property type="component" value="Chromosome 1"/>
</dbReference>
<proteinExistence type="predicted"/>
<reference evidence="1" key="2">
    <citation type="submission" date="2024-02" db="EMBL/GenBank/DDBJ databases">
        <title>Comparative genomics of Cryptococcus and Kwoniella reveals pathogenesis evolution and contrasting modes of karyotype evolution via chromosome fusion or intercentromeric recombination.</title>
        <authorList>
            <person name="Coelho M.A."/>
            <person name="David-Palma M."/>
            <person name="Shea T."/>
            <person name="Bowers K."/>
            <person name="McGinley-Smith S."/>
            <person name="Mohammad A.W."/>
            <person name="Gnirke A."/>
            <person name="Yurkov A.M."/>
            <person name="Nowrousian M."/>
            <person name="Sun S."/>
            <person name="Cuomo C.A."/>
            <person name="Heitman J."/>
        </authorList>
    </citation>
    <scope>NUCLEOTIDE SEQUENCE</scope>
    <source>
        <strain evidence="1">CBS 10118</strain>
    </source>
</reference>
<dbReference type="KEGG" id="kbi:30204827"/>
<keyword evidence="2" id="KW-1185">Reference proteome</keyword>
<gene>
    <name evidence="1" type="ORF">I302_101751</name>
</gene>